<organism evidence="1">
    <name type="scientific">Anopheles darlingi</name>
    <name type="common">Mosquito</name>
    <dbReference type="NCBI Taxonomy" id="43151"/>
    <lineage>
        <taxon>Eukaryota</taxon>
        <taxon>Metazoa</taxon>
        <taxon>Ecdysozoa</taxon>
        <taxon>Arthropoda</taxon>
        <taxon>Hexapoda</taxon>
        <taxon>Insecta</taxon>
        <taxon>Pterygota</taxon>
        <taxon>Neoptera</taxon>
        <taxon>Endopterygota</taxon>
        <taxon>Diptera</taxon>
        <taxon>Nematocera</taxon>
        <taxon>Culicoidea</taxon>
        <taxon>Culicidae</taxon>
        <taxon>Anophelinae</taxon>
        <taxon>Anopheles</taxon>
    </lineage>
</organism>
<accession>A0A2M4DRJ1</accession>
<evidence type="ECO:0000313" key="1">
    <source>
        <dbReference type="EMBL" id="MBW80141.1"/>
    </source>
</evidence>
<sequence>MVPIVSILTPVSPVLSHTHTYTAQVKETPVFNIIPLPKHWFRIFRASGFWYRHLVNVFATFHTAVHSAQLQRKQFTD</sequence>
<dbReference type="AlphaFoldDB" id="A0A2M4DRJ1"/>
<protein>
    <submittedName>
        <fullName evidence="1">Putative secreted protein</fullName>
    </submittedName>
</protein>
<dbReference type="EMBL" id="GGFL01015963">
    <property type="protein sequence ID" value="MBW80141.1"/>
    <property type="molecule type" value="Transcribed_RNA"/>
</dbReference>
<proteinExistence type="predicted"/>
<reference evidence="1" key="1">
    <citation type="submission" date="2018-01" db="EMBL/GenBank/DDBJ databases">
        <title>An insight into the sialome of Amazonian anophelines.</title>
        <authorList>
            <person name="Ribeiro J.M."/>
            <person name="Scarpassa V."/>
            <person name="Calvo E."/>
        </authorList>
    </citation>
    <scope>NUCLEOTIDE SEQUENCE</scope>
</reference>
<name>A0A2M4DRJ1_ANODA</name>